<dbReference type="GO" id="GO:0007005">
    <property type="term" value="P:mitochondrion organization"/>
    <property type="evidence" value="ECO:0007669"/>
    <property type="project" value="TreeGrafter"/>
</dbReference>
<reference evidence="2 3" key="1">
    <citation type="submission" date="2019-07" db="EMBL/GenBank/DDBJ databases">
        <title>Draft genome assembly of a fouling barnacle, Amphibalanus amphitrite (Darwin, 1854): The first reference genome for Thecostraca.</title>
        <authorList>
            <person name="Kim W."/>
        </authorList>
    </citation>
    <scope>NUCLEOTIDE SEQUENCE [LARGE SCALE GENOMIC DNA]</scope>
    <source>
        <strain evidence="2">SNU_AA5</strain>
        <tissue evidence="2">Soma without cirri and trophi</tissue>
    </source>
</reference>
<dbReference type="EMBL" id="VIIS01000154">
    <property type="protein sequence ID" value="KAF0312584.1"/>
    <property type="molecule type" value="Genomic_DNA"/>
</dbReference>
<protein>
    <submittedName>
        <fullName evidence="2">Pentatricopeptide repeat-containing protein 2, mitochondrial</fullName>
    </submittedName>
</protein>
<evidence type="ECO:0000313" key="2">
    <source>
        <dbReference type="EMBL" id="KAF0312584.1"/>
    </source>
</evidence>
<dbReference type="GO" id="GO:0003723">
    <property type="term" value="F:RNA binding"/>
    <property type="evidence" value="ECO:0007669"/>
    <property type="project" value="TreeGrafter"/>
</dbReference>
<feature type="compositionally biased region" description="Basic and acidic residues" evidence="1">
    <location>
        <begin position="357"/>
        <end position="373"/>
    </location>
</feature>
<feature type="region of interest" description="Disordered" evidence="1">
    <location>
        <begin position="319"/>
        <end position="373"/>
    </location>
</feature>
<proteinExistence type="predicted"/>
<evidence type="ECO:0000313" key="3">
    <source>
        <dbReference type="Proteomes" id="UP000440578"/>
    </source>
</evidence>
<dbReference type="Proteomes" id="UP000440578">
    <property type="component" value="Unassembled WGS sequence"/>
</dbReference>
<sequence length="373" mass="41769">MLAIASSSLRIFTFRKGLSTCVRTLYGSARLGVDSYVQKREKLALQMANSKEEFYSRMTGFAEGREALVTAGDLNQMLHLATADEQDQSLLQRMLTRYHSESSGLRFNKFVFGPVVMRMYWHLGLADRALQAFNDPALTGFFDQLSSFVLLQDLLYRQGRYQEVLDTMEQVMQRQVQGARHPIDCIVLTLAACYQMNSAASYEYSRSLLARLHAVGHVVSRRAVSLAAALALRRGEPQEALAMLQPRTDTDRAIPRDLLAMSLAELGRPSPAVDTLQGPLLLDLPQHVREATSVTQDAMDSVEAAVQKKNDCRNHVQMEESQAGRYRKFSPRRSPTGETWARTGGPTKLGASFNRGRRPERPALRPGLKDMVD</sequence>
<dbReference type="PANTHER" id="PTHR14700:SF0">
    <property type="entry name" value="PENTATRICOPEPTIDE REPEAT-CONTAINING PROTEIN 2, MITOCHONDRIAL"/>
    <property type="match status" value="1"/>
</dbReference>
<dbReference type="GO" id="GO:0005739">
    <property type="term" value="C:mitochondrion"/>
    <property type="evidence" value="ECO:0007669"/>
    <property type="project" value="InterPro"/>
</dbReference>
<dbReference type="AlphaFoldDB" id="A0A6A4X9C1"/>
<organism evidence="2 3">
    <name type="scientific">Amphibalanus amphitrite</name>
    <name type="common">Striped barnacle</name>
    <name type="synonym">Balanus amphitrite</name>
    <dbReference type="NCBI Taxonomy" id="1232801"/>
    <lineage>
        <taxon>Eukaryota</taxon>
        <taxon>Metazoa</taxon>
        <taxon>Ecdysozoa</taxon>
        <taxon>Arthropoda</taxon>
        <taxon>Crustacea</taxon>
        <taxon>Multicrustacea</taxon>
        <taxon>Cirripedia</taxon>
        <taxon>Thoracica</taxon>
        <taxon>Thoracicalcarea</taxon>
        <taxon>Balanomorpha</taxon>
        <taxon>Balanoidea</taxon>
        <taxon>Balanidae</taxon>
        <taxon>Amphibalaninae</taxon>
        <taxon>Amphibalanus</taxon>
    </lineage>
</organism>
<dbReference type="InterPro" id="IPR034629">
    <property type="entry name" value="PTCD2"/>
</dbReference>
<keyword evidence="3" id="KW-1185">Reference proteome</keyword>
<gene>
    <name evidence="2" type="primary">ptcd2</name>
    <name evidence="2" type="ORF">FJT64_016664</name>
</gene>
<dbReference type="GO" id="GO:0050684">
    <property type="term" value="P:regulation of mRNA processing"/>
    <property type="evidence" value="ECO:0007669"/>
    <property type="project" value="InterPro"/>
</dbReference>
<dbReference type="PANTHER" id="PTHR14700">
    <property type="entry name" value="PENTATRICOPEPTIDE REPEAT-CONTAINING PROTEIN 2, MITOCHONDRIAL"/>
    <property type="match status" value="1"/>
</dbReference>
<evidence type="ECO:0000256" key="1">
    <source>
        <dbReference type="SAM" id="MobiDB-lite"/>
    </source>
</evidence>
<dbReference type="OrthoDB" id="6073372at2759"/>
<name>A0A6A4X9C1_AMPAM</name>
<accession>A0A6A4X9C1</accession>
<comment type="caution">
    <text evidence="2">The sequence shown here is derived from an EMBL/GenBank/DDBJ whole genome shotgun (WGS) entry which is preliminary data.</text>
</comment>